<dbReference type="Proteomes" id="UP001642540">
    <property type="component" value="Unassembled WGS sequence"/>
</dbReference>
<organism evidence="2 3">
    <name type="scientific">Orchesella dallaii</name>
    <dbReference type="NCBI Taxonomy" id="48710"/>
    <lineage>
        <taxon>Eukaryota</taxon>
        <taxon>Metazoa</taxon>
        <taxon>Ecdysozoa</taxon>
        <taxon>Arthropoda</taxon>
        <taxon>Hexapoda</taxon>
        <taxon>Collembola</taxon>
        <taxon>Entomobryomorpha</taxon>
        <taxon>Entomobryoidea</taxon>
        <taxon>Orchesellidae</taxon>
        <taxon>Orchesellinae</taxon>
        <taxon>Orchesella</taxon>
    </lineage>
</organism>
<reference evidence="2 3" key="1">
    <citation type="submission" date="2024-08" db="EMBL/GenBank/DDBJ databases">
        <authorList>
            <person name="Cucini C."/>
            <person name="Frati F."/>
        </authorList>
    </citation>
    <scope>NUCLEOTIDE SEQUENCE [LARGE SCALE GENOMIC DNA]</scope>
</reference>
<keyword evidence="1" id="KW-1133">Transmembrane helix</keyword>
<dbReference type="EMBL" id="CAXLJM020000072">
    <property type="protein sequence ID" value="CAL8126878.1"/>
    <property type="molecule type" value="Genomic_DNA"/>
</dbReference>
<feature type="transmembrane region" description="Helical" evidence="1">
    <location>
        <begin position="73"/>
        <end position="98"/>
    </location>
</feature>
<evidence type="ECO:0000256" key="1">
    <source>
        <dbReference type="SAM" id="Phobius"/>
    </source>
</evidence>
<comment type="caution">
    <text evidence="2">The sequence shown here is derived from an EMBL/GenBank/DDBJ whole genome shotgun (WGS) entry which is preliminary data.</text>
</comment>
<protein>
    <submittedName>
        <fullName evidence="2">Uncharacterized protein</fullName>
    </submittedName>
</protein>
<gene>
    <name evidence="2" type="ORF">ODALV1_LOCUS21593</name>
</gene>
<keyword evidence="1" id="KW-0812">Transmembrane</keyword>
<evidence type="ECO:0000313" key="2">
    <source>
        <dbReference type="EMBL" id="CAL8126878.1"/>
    </source>
</evidence>
<keyword evidence="3" id="KW-1185">Reference proteome</keyword>
<sequence>MGDQISVILYFISAATFYAFGADVSDQVKTVENWISKATLENDRLNCIPTEQTQVILHEIQERRIGIHCGKITLTYSMVANIMGVVMTYFIICVQFRLDLEERGENL</sequence>
<name>A0ABP1RGB7_9HEXA</name>
<evidence type="ECO:0000313" key="3">
    <source>
        <dbReference type="Proteomes" id="UP001642540"/>
    </source>
</evidence>
<proteinExistence type="predicted"/>
<accession>A0ABP1RGB7</accession>
<keyword evidence="1" id="KW-0472">Membrane</keyword>